<keyword evidence="2" id="KW-1185">Reference proteome</keyword>
<dbReference type="PROSITE" id="PS51257">
    <property type="entry name" value="PROKAR_LIPOPROTEIN"/>
    <property type="match status" value="1"/>
</dbReference>
<accession>A0ABT1VVJ5</accession>
<proteinExistence type="predicted"/>
<reference evidence="1 2" key="1">
    <citation type="submission" date="2022-06" db="EMBL/GenBank/DDBJ databases">
        <title>Rhizosaccharibacter gen. nov. sp. nov. KSS12, endophytic bacteria isolated from sugarcane.</title>
        <authorList>
            <person name="Pitiwittayakul N."/>
        </authorList>
    </citation>
    <scope>NUCLEOTIDE SEQUENCE [LARGE SCALE GENOMIC DNA]</scope>
    <source>
        <strain evidence="1 2">KSS12</strain>
    </source>
</reference>
<name>A0ABT1VVJ5_9PROT</name>
<sequence length="47" mass="5136">MRRAFLIVLAVAVVLLGCGFLGLGLFPPHPQAHEVQQVLPNDRFGTH</sequence>
<evidence type="ECO:0000313" key="1">
    <source>
        <dbReference type="EMBL" id="MCQ8240371.1"/>
    </source>
</evidence>
<protein>
    <submittedName>
        <fullName evidence="1">Uncharacterized protein</fullName>
    </submittedName>
</protein>
<gene>
    <name evidence="1" type="ORF">NFI88_05875</name>
</gene>
<dbReference type="EMBL" id="JAMZEJ010000003">
    <property type="protein sequence ID" value="MCQ8240371.1"/>
    <property type="molecule type" value="Genomic_DNA"/>
</dbReference>
<comment type="caution">
    <text evidence="1">The sequence shown here is derived from an EMBL/GenBank/DDBJ whole genome shotgun (WGS) entry which is preliminary data.</text>
</comment>
<dbReference type="RefSeq" id="WP_422919098.1">
    <property type="nucleotide sequence ID" value="NZ_JAMZEJ010000003.1"/>
</dbReference>
<organism evidence="1 2">
    <name type="scientific">Rhizosaccharibacter radicis</name>
    <dbReference type="NCBI Taxonomy" id="2782605"/>
    <lineage>
        <taxon>Bacteria</taxon>
        <taxon>Pseudomonadati</taxon>
        <taxon>Pseudomonadota</taxon>
        <taxon>Alphaproteobacteria</taxon>
        <taxon>Acetobacterales</taxon>
        <taxon>Acetobacteraceae</taxon>
        <taxon>Rhizosaccharibacter</taxon>
    </lineage>
</organism>
<dbReference type="Proteomes" id="UP001524547">
    <property type="component" value="Unassembled WGS sequence"/>
</dbReference>
<evidence type="ECO:0000313" key="2">
    <source>
        <dbReference type="Proteomes" id="UP001524547"/>
    </source>
</evidence>